<proteinExistence type="predicted"/>
<evidence type="ECO:0000256" key="1">
    <source>
        <dbReference type="SAM" id="MobiDB-lite"/>
    </source>
</evidence>
<protein>
    <submittedName>
        <fullName evidence="3">Transposase</fullName>
    </submittedName>
</protein>
<dbReference type="OrthoDB" id="4206746at2"/>
<sequence>MEHGTRRLHLAGVTAHPTARWTVQQARNLAMTLGCRVDSLRFLIRDRDSKYTRSFDAVFEADEVEILLSPPRAPRANAICERVVGTLRRELLDRMLIYNEAHAVATLTEYIRHYNGHRPHQSRRQLPPDSDQPPTSAAVTDLQTHRVRRQSVLGGVINEYQHAA</sequence>
<dbReference type="SUPFAM" id="SSF53098">
    <property type="entry name" value="Ribonuclease H-like"/>
    <property type="match status" value="1"/>
</dbReference>
<feature type="domain" description="Integrase catalytic" evidence="2">
    <location>
        <begin position="1"/>
        <end position="135"/>
    </location>
</feature>
<dbReference type="GO" id="GO:0003676">
    <property type="term" value="F:nucleic acid binding"/>
    <property type="evidence" value="ECO:0007669"/>
    <property type="project" value="InterPro"/>
</dbReference>
<name>A0A4U0RVS1_9ACTN</name>
<organism evidence="3 4">
    <name type="scientific">Actinacidiphila oryziradicis</name>
    <dbReference type="NCBI Taxonomy" id="2571141"/>
    <lineage>
        <taxon>Bacteria</taxon>
        <taxon>Bacillati</taxon>
        <taxon>Actinomycetota</taxon>
        <taxon>Actinomycetes</taxon>
        <taxon>Kitasatosporales</taxon>
        <taxon>Streptomycetaceae</taxon>
        <taxon>Actinacidiphila</taxon>
    </lineage>
</organism>
<dbReference type="InterPro" id="IPR036397">
    <property type="entry name" value="RNaseH_sf"/>
</dbReference>
<evidence type="ECO:0000313" key="4">
    <source>
        <dbReference type="Proteomes" id="UP000305778"/>
    </source>
</evidence>
<dbReference type="Gene3D" id="3.30.420.10">
    <property type="entry name" value="Ribonuclease H-like superfamily/Ribonuclease H"/>
    <property type="match status" value="1"/>
</dbReference>
<dbReference type="Proteomes" id="UP000305778">
    <property type="component" value="Unassembled WGS sequence"/>
</dbReference>
<evidence type="ECO:0000259" key="2">
    <source>
        <dbReference type="PROSITE" id="PS50994"/>
    </source>
</evidence>
<dbReference type="EMBL" id="SUMC01000099">
    <property type="protein sequence ID" value="TJZ99657.1"/>
    <property type="molecule type" value="Genomic_DNA"/>
</dbReference>
<dbReference type="GO" id="GO:0015074">
    <property type="term" value="P:DNA integration"/>
    <property type="evidence" value="ECO:0007669"/>
    <property type="project" value="InterPro"/>
</dbReference>
<dbReference type="AlphaFoldDB" id="A0A4U0RVS1"/>
<reference evidence="3 4" key="1">
    <citation type="submission" date="2019-04" db="EMBL/GenBank/DDBJ databases">
        <title>Streptomyces oryziradicis sp. nov., a novel actinomycete isolated from rhizosphere soil of rice (Oryza sativa L.).</title>
        <authorList>
            <person name="Li C."/>
        </authorList>
    </citation>
    <scope>NUCLEOTIDE SEQUENCE [LARGE SCALE GENOMIC DNA]</scope>
    <source>
        <strain evidence="3 4">NEAU-C40</strain>
    </source>
</reference>
<comment type="caution">
    <text evidence="3">The sequence shown here is derived from an EMBL/GenBank/DDBJ whole genome shotgun (WGS) entry which is preliminary data.</text>
</comment>
<dbReference type="InterPro" id="IPR012337">
    <property type="entry name" value="RNaseH-like_sf"/>
</dbReference>
<evidence type="ECO:0000313" key="3">
    <source>
        <dbReference type="EMBL" id="TJZ99657.1"/>
    </source>
</evidence>
<dbReference type="InterPro" id="IPR001584">
    <property type="entry name" value="Integrase_cat-core"/>
</dbReference>
<feature type="region of interest" description="Disordered" evidence="1">
    <location>
        <begin position="117"/>
        <end position="140"/>
    </location>
</feature>
<dbReference type="Pfam" id="PF13683">
    <property type="entry name" value="rve_3"/>
    <property type="match status" value="1"/>
</dbReference>
<dbReference type="PROSITE" id="PS50994">
    <property type="entry name" value="INTEGRASE"/>
    <property type="match status" value="1"/>
</dbReference>
<keyword evidence="4" id="KW-1185">Reference proteome</keyword>
<accession>A0A4U0RVS1</accession>
<gene>
    <name evidence="3" type="ORF">FCI23_44820</name>
</gene>